<keyword evidence="1" id="KW-0812">Transmembrane</keyword>
<organism evidence="2 3">
    <name type="scientific">Algoriphagus pacificus</name>
    <dbReference type="NCBI Taxonomy" id="2811234"/>
    <lineage>
        <taxon>Bacteria</taxon>
        <taxon>Pseudomonadati</taxon>
        <taxon>Bacteroidota</taxon>
        <taxon>Cytophagia</taxon>
        <taxon>Cytophagales</taxon>
        <taxon>Cyclobacteriaceae</taxon>
        <taxon>Algoriphagus</taxon>
    </lineage>
</organism>
<keyword evidence="3" id="KW-1185">Reference proteome</keyword>
<feature type="transmembrane region" description="Helical" evidence="1">
    <location>
        <begin position="21"/>
        <end position="45"/>
    </location>
</feature>
<feature type="transmembrane region" description="Helical" evidence="1">
    <location>
        <begin position="72"/>
        <end position="93"/>
    </location>
</feature>
<dbReference type="InterPro" id="IPR031709">
    <property type="entry name" value="PutAbiC"/>
</dbReference>
<dbReference type="Pfam" id="PF16872">
    <property type="entry name" value="putAbiC"/>
    <property type="match status" value="1"/>
</dbReference>
<dbReference type="Proteomes" id="UP000664480">
    <property type="component" value="Unassembled WGS sequence"/>
</dbReference>
<protein>
    <submittedName>
        <fullName evidence="2">Phage abortive infection protein</fullName>
    </submittedName>
</protein>
<reference evidence="2 3" key="1">
    <citation type="submission" date="2021-03" db="EMBL/GenBank/DDBJ databases">
        <title>novel species isolated from a fishpond in China.</title>
        <authorList>
            <person name="Lu H."/>
            <person name="Cai Z."/>
        </authorList>
    </citation>
    <scope>NUCLEOTIDE SEQUENCE [LARGE SCALE GENOMIC DNA]</scope>
    <source>
        <strain evidence="2 3">YJ13C</strain>
    </source>
</reference>
<evidence type="ECO:0000256" key="1">
    <source>
        <dbReference type="SAM" id="Phobius"/>
    </source>
</evidence>
<keyword evidence="1" id="KW-0472">Membrane</keyword>
<accession>A0ABS3CMQ1</accession>
<evidence type="ECO:0000313" key="3">
    <source>
        <dbReference type="Proteomes" id="UP000664480"/>
    </source>
</evidence>
<gene>
    <name evidence="2" type="ORF">J0A69_15875</name>
</gene>
<name>A0ABS3CMQ1_9BACT</name>
<comment type="caution">
    <text evidence="2">The sequence shown here is derived from an EMBL/GenBank/DDBJ whole genome shotgun (WGS) entry which is preliminary data.</text>
</comment>
<evidence type="ECO:0000313" key="2">
    <source>
        <dbReference type="EMBL" id="MBN7816924.1"/>
    </source>
</evidence>
<dbReference type="EMBL" id="JAFKCU010000003">
    <property type="protein sequence ID" value="MBN7816924.1"/>
    <property type="molecule type" value="Genomic_DNA"/>
</dbReference>
<sequence length="364" mass="42508">MKPLEVSFSKRWTKFLHKYGVWGILLLFLSIVSVLLGLAIAFYFFKQLQNQYEIVSNGTTIDISSTGATGDFIGGIVGTIWSLAGVLLFFLALRLQSKELSLQIQELKETKNVFVTQQFENTFFNLLKVQQDIRHGLLQSFSNLEEPNYDSLELDFFEALENDLKSVYKKITKIISQKNRSNSYVVQNIQKLMESEEVDRIEYVDSEEKRARMAYYIVFNNYHNQLGHYFRHLYHILDFIDQKEEMEVVSEALSTFKGDYEGAKIKIDGKSTEGEHIKKRYRKFINLIQAQMSSTELLLLFYNGICFPKMKRLIMKYDFLENLSENDLLNIDHRVLYAEQTIDGIKFSGITFKNNSRILQQNIN</sequence>
<proteinExistence type="predicted"/>
<dbReference type="RefSeq" id="WP_206587577.1">
    <property type="nucleotide sequence ID" value="NZ_JAFKCU010000003.1"/>
</dbReference>
<keyword evidence="1" id="KW-1133">Transmembrane helix</keyword>